<dbReference type="EMBL" id="VOLQ01000005">
    <property type="protein sequence ID" value="TWX70293.1"/>
    <property type="molecule type" value="Genomic_DNA"/>
</dbReference>
<dbReference type="AlphaFoldDB" id="A0A5C6QNG8"/>
<evidence type="ECO:0000256" key="1">
    <source>
        <dbReference type="SAM" id="Coils"/>
    </source>
</evidence>
<dbReference type="RefSeq" id="WP_146798944.1">
    <property type="nucleotide sequence ID" value="NZ_VOLP01000008.1"/>
</dbReference>
<accession>A0A5C6QNG8</accession>
<dbReference type="EMBL" id="VOLR01000007">
    <property type="protein sequence ID" value="TWX61040.1"/>
    <property type="molecule type" value="Genomic_DNA"/>
</dbReference>
<evidence type="ECO:0000313" key="2">
    <source>
        <dbReference type="EMBL" id="TWX61040.1"/>
    </source>
</evidence>
<dbReference type="Proteomes" id="UP000321917">
    <property type="component" value="Unassembled WGS sequence"/>
</dbReference>
<feature type="coiled-coil region" evidence="1">
    <location>
        <begin position="83"/>
        <end position="117"/>
    </location>
</feature>
<organism evidence="3 5">
    <name type="scientific">Colwellia hornerae</name>
    <dbReference type="NCBI Taxonomy" id="89402"/>
    <lineage>
        <taxon>Bacteria</taxon>
        <taxon>Pseudomonadati</taxon>
        <taxon>Pseudomonadota</taxon>
        <taxon>Gammaproteobacteria</taxon>
        <taxon>Alteromonadales</taxon>
        <taxon>Colwelliaceae</taxon>
        <taxon>Colwellia</taxon>
    </lineage>
</organism>
<dbReference type="OrthoDB" id="6228857at2"/>
<sequence length="244" mass="28043">MNSLKALVLLTIGAILGYGLSSWTAQSHQEDLTYPAVRLIETPTILKAPQQQETRDQQEQTLVVAQAQAQVTNNQTVTLAVDDEALTQQYLDLRAEHQQLKDKYKKSKRKVSSLKYQLSEFDGSVATDEEMEKLAPEPFNLFLSAFRGKTRNDIYDFHRKEDDLDWGYNMQNNISDFVQTHYDGMNIDLISVICKQPYCEILVTEKQEDAWNNIIKGLLTQPWWKFSSTNSSSNNVSIYMFLTQ</sequence>
<evidence type="ECO:0000313" key="3">
    <source>
        <dbReference type="EMBL" id="TWX70293.1"/>
    </source>
</evidence>
<dbReference type="Proteomes" id="UP000321525">
    <property type="component" value="Unassembled WGS sequence"/>
</dbReference>
<name>A0A5C6QNG8_9GAMM</name>
<evidence type="ECO:0000313" key="4">
    <source>
        <dbReference type="Proteomes" id="UP000321525"/>
    </source>
</evidence>
<evidence type="ECO:0000313" key="5">
    <source>
        <dbReference type="Proteomes" id="UP000321917"/>
    </source>
</evidence>
<gene>
    <name evidence="2" type="ORF">ESZ26_06505</name>
    <name evidence="3" type="ORF">ESZ27_03995</name>
</gene>
<keyword evidence="1" id="KW-0175">Coiled coil</keyword>
<keyword evidence="4" id="KW-1185">Reference proteome</keyword>
<comment type="caution">
    <text evidence="3">The sequence shown here is derived from an EMBL/GenBank/DDBJ whole genome shotgun (WGS) entry which is preliminary data.</text>
</comment>
<protein>
    <submittedName>
        <fullName evidence="3">Uncharacterized protein</fullName>
    </submittedName>
</protein>
<proteinExistence type="predicted"/>
<reference evidence="3 5" key="1">
    <citation type="submission" date="2019-07" db="EMBL/GenBank/DDBJ databases">
        <title>Genomes of sea-ice associated Colwellia species.</title>
        <authorList>
            <person name="Bowman J.P."/>
        </authorList>
    </citation>
    <scope>NUCLEOTIDE SEQUENCE [LARGE SCALE GENOMIC DNA]</scope>
    <source>
        <strain evidence="2 4">ACAM 607</strain>
        <strain evidence="3 5">IC036</strain>
    </source>
</reference>